<proteinExistence type="predicted"/>
<organism evidence="1 2">
    <name type="scientific">Panagrellus redivivus</name>
    <name type="common">Microworm</name>
    <dbReference type="NCBI Taxonomy" id="6233"/>
    <lineage>
        <taxon>Eukaryota</taxon>
        <taxon>Metazoa</taxon>
        <taxon>Ecdysozoa</taxon>
        <taxon>Nematoda</taxon>
        <taxon>Chromadorea</taxon>
        <taxon>Rhabditida</taxon>
        <taxon>Tylenchina</taxon>
        <taxon>Panagrolaimomorpha</taxon>
        <taxon>Panagrolaimoidea</taxon>
        <taxon>Panagrolaimidae</taxon>
        <taxon>Panagrellus</taxon>
    </lineage>
</organism>
<dbReference type="Proteomes" id="UP000492821">
    <property type="component" value="Unassembled WGS sequence"/>
</dbReference>
<reference evidence="1" key="1">
    <citation type="journal article" date="2013" name="Genetics">
        <title>The draft genome and transcriptome of Panagrellus redivivus are shaped by the harsh demands of a free-living lifestyle.</title>
        <authorList>
            <person name="Srinivasan J."/>
            <person name="Dillman A.R."/>
            <person name="Macchietto M.G."/>
            <person name="Heikkinen L."/>
            <person name="Lakso M."/>
            <person name="Fracchia K.M."/>
            <person name="Antoshechkin I."/>
            <person name="Mortazavi A."/>
            <person name="Wong G."/>
            <person name="Sternberg P.W."/>
        </authorList>
    </citation>
    <scope>NUCLEOTIDE SEQUENCE [LARGE SCALE GENOMIC DNA]</scope>
    <source>
        <strain evidence="1">MT8872</strain>
    </source>
</reference>
<sequence>MLDRHSFQFETLNYPFTTIFYDVIRKCYRKIRDDFNKNGEPFYCPTTAACKFDAQNVTVVKTKTTYKETVASGPFVWVERDNVGFVTDNNGCL</sequence>
<reference evidence="2" key="2">
    <citation type="submission" date="2020-10" db="UniProtKB">
        <authorList>
            <consortium name="WormBaseParasite"/>
        </authorList>
    </citation>
    <scope>IDENTIFICATION</scope>
</reference>
<dbReference type="WBParaSite" id="Pan_g11741.t1">
    <property type="protein sequence ID" value="Pan_g11741.t1"/>
    <property type="gene ID" value="Pan_g11741"/>
</dbReference>
<evidence type="ECO:0000313" key="1">
    <source>
        <dbReference type="Proteomes" id="UP000492821"/>
    </source>
</evidence>
<evidence type="ECO:0000313" key="2">
    <source>
        <dbReference type="WBParaSite" id="Pan_g11741.t1"/>
    </source>
</evidence>
<name>A0A7E4UR09_PANRE</name>
<dbReference type="AlphaFoldDB" id="A0A7E4UR09"/>
<accession>A0A7E4UR09</accession>
<keyword evidence="1" id="KW-1185">Reference proteome</keyword>
<protein>
    <submittedName>
        <fullName evidence="2">Uncharacterized protein</fullName>
    </submittedName>
</protein>